<reference evidence="5 6" key="1">
    <citation type="submission" date="2021-03" db="EMBL/GenBank/DDBJ databases">
        <authorList>
            <person name="King G.J."/>
            <person name="Bancroft I."/>
            <person name="Baten A."/>
            <person name="Bloomfield J."/>
            <person name="Borpatragohain P."/>
            <person name="He Z."/>
            <person name="Irish N."/>
            <person name="Irwin J."/>
            <person name="Liu K."/>
            <person name="Mauleon R.P."/>
            <person name="Moore J."/>
            <person name="Morris R."/>
            <person name="Ostergaard L."/>
            <person name="Wang B."/>
            <person name="Wells R."/>
        </authorList>
    </citation>
    <scope>NUCLEOTIDE SEQUENCE [LARGE SCALE GENOMIC DNA]</scope>
    <source>
        <strain evidence="5">R-o-18</strain>
        <tissue evidence="5">Leaf</tissue>
    </source>
</reference>
<feature type="region of interest" description="Disordered" evidence="1">
    <location>
        <begin position="500"/>
        <end position="523"/>
    </location>
</feature>
<protein>
    <recommendedName>
        <fullName evidence="7">DUF4283 domain-containing protein</fullName>
    </recommendedName>
</protein>
<feature type="domain" description="DUF4283" evidence="3">
    <location>
        <begin position="41"/>
        <end position="119"/>
    </location>
</feature>
<evidence type="ECO:0000313" key="5">
    <source>
        <dbReference type="EMBL" id="KAG5414918.1"/>
    </source>
</evidence>
<feature type="domain" description="RNase H type-1" evidence="2">
    <location>
        <begin position="579"/>
        <end position="697"/>
    </location>
</feature>
<dbReference type="InterPro" id="IPR012337">
    <property type="entry name" value="RNaseH-like_sf"/>
</dbReference>
<dbReference type="Proteomes" id="UP000823674">
    <property type="component" value="Chromosome A01"/>
</dbReference>
<keyword evidence="6" id="KW-1185">Reference proteome</keyword>
<feature type="region of interest" description="Disordered" evidence="1">
    <location>
        <begin position="536"/>
        <end position="565"/>
    </location>
</feature>
<proteinExistence type="predicted"/>
<organism evidence="5 6">
    <name type="scientific">Brassica rapa subsp. trilocularis</name>
    <dbReference type="NCBI Taxonomy" id="1813537"/>
    <lineage>
        <taxon>Eukaryota</taxon>
        <taxon>Viridiplantae</taxon>
        <taxon>Streptophyta</taxon>
        <taxon>Embryophyta</taxon>
        <taxon>Tracheophyta</taxon>
        <taxon>Spermatophyta</taxon>
        <taxon>Magnoliopsida</taxon>
        <taxon>eudicotyledons</taxon>
        <taxon>Gunneridae</taxon>
        <taxon>Pentapetalae</taxon>
        <taxon>rosids</taxon>
        <taxon>malvids</taxon>
        <taxon>Brassicales</taxon>
        <taxon>Brassicaceae</taxon>
        <taxon>Brassiceae</taxon>
        <taxon>Brassica</taxon>
    </lineage>
</organism>
<dbReference type="InterPro" id="IPR025558">
    <property type="entry name" value="DUF4283"/>
</dbReference>
<dbReference type="InterPro" id="IPR036397">
    <property type="entry name" value="RNaseH_sf"/>
</dbReference>
<accession>A0ABQ7NVN7</accession>
<evidence type="ECO:0000259" key="4">
    <source>
        <dbReference type="Pfam" id="PF14392"/>
    </source>
</evidence>
<dbReference type="InterPro" id="IPR002156">
    <property type="entry name" value="RNaseH_domain"/>
</dbReference>
<dbReference type="Pfam" id="PF14111">
    <property type="entry name" value="DUF4283"/>
    <property type="match status" value="1"/>
</dbReference>
<dbReference type="EMBL" id="JADBGQ010000001">
    <property type="protein sequence ID" value="KAG5414918.1"/>
    <property type="molecule type" value="Genomic_DNA"/>
</dbReference>
<name>A0ABQ7NVN7_BRACM</name>
<dbReference type="SUPFAM" id="SSF53098">
    <property type="entry name" value="Ribonuclease H-like"/>
    <property type="match status" value="1"/>
</dbReference>
<evidence type="ECO:0000259" key="3">
    <source>
        <dbReference type="Pfam" id="PF14111"/>
    </source>
</evidence>
<evidence type="ECO:0000256" key="1">
    <source>
        <dbReference type="SAM" id="MobiDB-lite"/>
    </source>
</evidence>
<dbReference type="Gene3D" id="3.30.420.10">
    <property type="entry name" value="Ribonuclease H-like superfamily/Ribonuclease H"/>
    <property type="match status" value="1"/>
</dbReference>
<dbReference type="InterPro" id="IPR025836">
    <property type="entry name" value="Zn_knuckle_CX2CX4HX4C"/>
</dbReference>
<evidence type="ECO:0008006" key="7">
    <source>
        <dbReference type="Google" id="ProtNLM"/>
    </source>
</evidence>
<dbReference type="Pfam" id="PF13456">
    <property type="entry name" value="RVT_3"/>
    <property type="match status" value="1"/>
</dbReference>
<dbReference type="PANTHER" id="PTHR31286">
    <property type="entry name" value="GLYCINE-RICH CELL WALL STRUCTURAL PROTEIN 1.8-LIKE"/>
    <property type="match status" value="1"/>
</dbReference>
<dbReference type="Pfam" id="PF14392">
    <property type="entry name" value="zf-CCHC_4"/>
    <property type="match status" value="1"/>
</dbReference>
<dbReference type="InterPro" id="IPR044730">
    <property type="entry name" value="RNase_H-like_dom_plant"/>
</dbReference>
<feature type="compositionally biased region" description="Basic and acidic residues" evidence="1">
    <location>
        <begin position="255"/>
        <end position="264"/>
    </location>
</feature>
<evidence type="ECO:0000259" key="2">
    <source>
        <dbReference type="Pfam" id="PF13456"/>
    </source>
</evidence>
<feature type="compositionally biased region" description="Basic and acidic residues" evidence="1">
    <location>
        <begin position="284"/>
        <end position="323"/>
    </location>
</feature>
<feature type="domain" description="Zinc knuckle CX2CX4HX4C" evidence="4">
    <location>
        <begin position="174"/>
        <end position="221"/>
    </location>
</feature>
<dbReference type="InterPro" id="IPR040256">
    <property type="entry name" value="At4g02000-like"/>
</dbReference>
<comment type="caution">
    <text evidence="5">The sequence shown here is derived from an EMBL/GenBank/DDBJ whole genome shotgun (WGS) entry which is preliminary data.</text>
</comment>
<feature type="region of interest" description="Disordered" evidence="1">
    <location>
        <begin position="243"/>
        <end position="339"/>
    </location>
</feature>
<evidence type="ECO:0000313" key="6">
    <source>
        <dbReference type="Proteomes" id="UP000823674"/>
    </source>
</evidence>
<dbReference type="CDD" id="cd06222">
    <property type="entry name" value="RNase_H_like"/>
    <property type="match status" value="1"/>
</dbReference>
<dbReference type="PANTHER" id="PTHR31286:SF162">
    <property type="entry name" value="DUF4283 DOMAIN-CONTAINING PROTEIN-RELATED"/>
    <property type="match status" value="1"/>
</dbReference>
<sequence>MGSSYITRSSHKAAMKGKGILYEDDDAPIKLMDQDDTLIASKFSLSLIGKVLNPKKQNVEKLLRKMPSQWGMEDRITANDLGNGKFLLNFTSEEDLNSVLRQGPFHFNFCMFVLVRWEPIVHDDYPWIVPFMVQVIGIPLHLWTDINLRNIGARLGHVHVDTLEVAEGRMLVDVDSRKPLKFSRKVESKDGDEVTIEIKYEKLFKHCSTCGMLTHEKDHCPSVDMRSRLQPQSDRPGIFTRMQAPQETAQRHTFHREQGLKLNERQAYAPRLESSARQVAPSRYYEDERKYAPRTHHPADLHTTHSDRIMRRRNDPTRGDRYGGSRASKGPYDRNKRQTWREKAETNMRLVTTSQPSAATATSSRQIVPYEQSSGMSNNDINGIVGQTARVGESNSARGAKRLASTIVTPSRIDRSDHNDMEENVTKRAKELTRSLSFTDLSDHEPVTAAGDNQIIGALNDMEIEDNQDDGMMECEGMDEDLLGIDLKDMEEREALQVVSKATSGHVTSGNDTKVLKSSRQGTKLNVPLGLQNKKFEILRRGSPRKPSSSSQGAHTARDSTSNNDANQVLSLGNICLLDGSWTASDRFSGCGWVWMDSREDIQLMGTRNFTRCESALHSEVEALRWAMENMLQHSPCQSFGTDCKELIAMINEPQKWPRFATELEKIETLQICFPDFKITHVPRLRNQFPDFLAKTARSFHRELLFIGCSIPVWLPRPPQA</sequence>
<gene>
    <name evidence="5" type="primary">A01g506140.1_BraROA</name>
    <name evidence="5" type="ORF">IGI04_002485</name>
</gene>